<organism evidence="1 2">
    <name type="scientific">Hymenobacter nitidus</name>
    <dbReference type="NCBI Taxonomy" id="2880929"/>
    <lineage>
        <taxon>Bacteria</taxon>
        <taxon>Pseudomonadati</taxon>
        <taxon>Bacteroidota</taxon>
        <taxon>Cytophagia</taxon>
        <taxon>Cytophagales</taxon>
        <taxon>Hymenobacteraceae</taxon>
        <taxon>Hymenobacter</taxon>
    </lineage>
</organism>
<evidence type="ECO:0000313" key="2">
    <source>
        <dbReference type="Proteomes" id="UP001165297"/>
    </source>
</evidence>
<keyword evidence="2" id="KW-1185">Reference proteome</keyword>
<dbReference type="RefSeq" id="WP_226184850.1">
    <property type="nucleotide sequence ID" value="NZ_JAJADQ010000004.1"/>
</dbReference>
<proteinExistence type="predicted"/>
<sequence length="86" mass="9961">MDRRRFMPTAELAQWVAHEWLPAVARQAPNMLRLASLVSPELWQVISTQPNFQSATATVLADQHPYLVRVFMDEGEAVRWLTQEQQ</sequence>
<name>A0ABS8ABA2_9BACT</name>
<evidence type="ECO:0008006" key="3">
    <source>
        <dbReference type="Google" id="ProtNLM"/>
    </source>
</evidence>
<gene>
    <name evidence="1" type="ORF">LGH70_08740</name>
</gene>
<evidence type="ECO:0000313" key="1">
    <source>
        <dbReference type="EMBL" id="MCB2377665.1"/>
    </source>
</evidence>
<dbReference type="Proteomes" id="UP001165297">
    <property type="component" value="Unassembled WGS sequence"/>
</dbReference>
<comment type="caution">
    <text evidence="1">The sequence shown here is derived from an EMBL/GenBank/DDBJ whole genome shotgun (WGS) entry which is preliminary data.</text>
</comment>
<protein>
    <recommendedName>
        <fullName evidence="3">STAS/SEC14 domain-containing protein</fullName>
    </recommendedName>
</protein>
<dbReference type="EMBL" id="JAJADQ010000004">
    <property type="protein sequence ID" value="MCB2377665.1"/>
    <property type="molecule type" value="Genomic_DNA"/>
</dbReference>
<accession>A0ABS8ABA2</accession>
<reference evidence="1" key="1">
    <citation type="submission" date="2021-10" db="EMBL/GenBank/DDBJ databases">
        <authorList>
            <person name="Dean J.D."/>
            <person name="Kim M.K."/>
            <person name="Newey C.N."/>
            <person name="Stoker T.S."/>
            <person name="Thompson D.W."/>
            <person name="Grose J.H."/>
        </authorList>
    </citation>
    <scope>NUCLEOTIDE SEQUENCE</scope>
    <source>
        <strain evidence="1">BT635</strain>
    </source>
</reference>